<proteinExistence type="predicted"/>
<gene>
    <name evidence="1" type="ORF">Q3M24_16765</name>
</gene>
<dbReference type="AlphaFoldDB" id="A0AAU8LRQ8"/>
<evidence type="ECO:0000313" key="1">
    <source>
        <dbReference type="EMBL" id="XCN71943.1"/>
    </source>
</evidence>
<reference evidence="1" key="1">
    <citation type="journal article" date="2024" name="Syst. Appl. Microbiol.">
        <title>First single-strain enrichments of Electrothrix cable bacteria, description of E. aestuarii sp. nov. and E. rattekaaiensis sp. nov., and proposal of a cable bacteria taxonomy following the rules of the SeqCode.</title>
        <authorList>
            <person name="Plum-Jensen L.E."/>
            <person name="Schramm A."/>
            <person name="Marshall I.P.G."/>
        </authorList>
    </citation>
    <scope>NUCLEOTIDE SEQUENCE</scope>
    <source>
        <strain evidence="1">Rat1</strain>
    </source>
</reference>
<protein>
    <submittedName>
        <fullName evidence="1">Uncharacterized protein</fullName>
    </submittedName>
</protein>
<reference evidence="1" key="2">
    <citation type="submission" date="2024-06" db="EMBL/GenBank/DDBJ databases">
        <authorList>
            <person name="Plum-Jensen L.E."/>
            <person name="Schramm A."/>
            <person name="Marshall I.P.G."/>
        </authorList>
    </citation>
    <scope>NUCLEOTIDE SEQUENCE</scope>
    <source>
        <strain evidence="1">Rat1</strain>
    </source>
</reference>
<accession>A0AAU8LRQ8</accession>
<sequence>MIATREPRLLLRLLVPAPNAKQYSAGNIPPARHGAANVIVALSTKDHARKRWSISTPTNVKQHAPSKQNRQPLCNVNSVDLDILKA</sequence>
<dbReference type="KEGG" id="eaj:Q3M24_16765"/>
<dbReference type="EMBL" id="CP159373">
    <property type="protein sequence ID" value="XCN71943.1"/>
    <property type="molecule type" value="Genomic_DNA"/>
</dbReference>
<name>A0AAU8LRQ8_9BACT</name>
<organism evidence="1">
    <name type="scientific">Candidatus Electrothrix aestuarii</name>
    <dbReference type="NCBI Taxonomy" id="3062594"/>
    <lineage>
        <taxon>Bacteria</taxon>
        <taxon>Pseudomonadati</taxon>
        <taxon>Thermodesulfobacteriota</taxon>
        <taxon>Desulfobulbia</taxon>
        <taxon>Desulfobulbales</taxon>
        <taxon>Desulfobulbaceae</taxon>
        <taxon>Candidatus Electrothrix</taxon>
    </lineage>
</organism>